<dbReference type="PANTHER" id="PTHR45661:SF3">
    <property type="entry name" value="IG-LIKE DOMAIN-CONTAINING PROTEIN"/>
    <property type="match status" value="1"/>
</dbReference>
<gene>
    <name evidence="1" type="ORF">M9Y10_014533</name>
</gene>
<accession>A0ABR2L0B4</accession>
<comment type="caution">
    <text evidence="1">The sequence shown here is derived from an EMBL/GenBank/DDBJ whole genome shotgun (WGS) entry which is preliminary data.</text>
</comment>
<dbReference type="InterPro" id="IPR026906">
    <property type="entry name" value="LRR_5"/>
</dbReference>
<dbReference type="InterPro" id="IPR036770">
    <property type="entry name" value="Ankyrin_rpt-contain_sf"/>
</dbReference>
<reference evidence="1 2" key="1">
    <citation type="submission" date="2024-04" db="EMBL/GenBank/DDBJ databases">
        <title>Tritrichomonas musculus Genome.</title>
        <authorList>
            <person name="Alves-Ferreira E."/>
            <person name="Grigg M."/>
            <person name="Lorenzi H."/>
            <person name="Galac M."/>
        </authorList>
    </citation>
    <scope>NUCLEOTIDE SEQUENCE [LARGE SCALE GENOMIC DNA]</scope>
    <source>
        <strain evidence="1 2">EAF2021</strain>
    </source>
</reference>
<evidence type="ECO:0000313" key="1">
    <source>
        <dbReference type="EMBL" id="KAK8896622.1"/>
    </source>
</evidence>
<dbReference type="Gene3D" id="3.80.10.10">
    <property type="entry name" value="Ribonuclease Inhibitor"/>
    <property type="match status" value="3"/>
</dbReference>
<sequence>MEKYYSDEKEFNEILLSFLDGDDDSMEETDFFDYLKTKKLDDNDTEMNKFIILLSNISKNHHRSPFFIRRIVQILCQYQIAIEKCYTNSELVSFFDHSNLIFLFKYAEKIQNKDLYRNLKYFITNKIKNYLNSDLINQNKIDKLYEYPYYFFGLFQMKKKEYLPYDYNDKKKDSDNSAQNQKISGLLDKLLNSFDSNQDVGENDLPICKIIREDLIDDFVIYVNQHNISLSMKIKCSITETNSFLLERENSTTLIEYAAFFGSTQIFQYLRLNNVEFSPRLWLYAIHGRNADIIHLIEETDFKTCDETFKLMLKEAILCYHNEIAFYIKDNLLSEKVNQDDIDIIGIENKNYSFYPNEFSNRSKKLYDCIIQDNKNMAQFLLDQKFIGLNQFENCAVIDKLIIPLFIKQIDDKSFLNCSSLTEISIPLSITIIGANAFDGCNKLKQVIIPESVTMINSGAFKFCSALTEINIPFSVKKIGSQAFASCSRLKEIILPPEITTIAESTFEECFSLKKISIPSKVTSIEKKAFYFCIALRQIELPQSLNIVKTKAFCFCSSLEKIMFPSSVTVIEQNVFERCSHLNKIEFEHPSSISSINPHFLEECNEFESYVKQPYGDSLTFIHMEYTSLKEICIPSSVTSILSDAFERCFNLCKITFESPSNIHSIGDNAFNECINLKLITIPSSVTSIGEKAFHKCKYLKKIVFEEPSSLTTLSDGIFMQCLRLKNITIPPSIETIGKNAFEQCVSLVSISFPSSVTTIGPEAFKCCKKLKDIKISSNINEINVKTFSECLSLEKVEIPSTITKINNNSFYKCLSLVDVTIHCSNTYIDPGAFRMCRKKNIVILNDEVQAQ</sequence>
<dbReference type="EMBL" id="JAPFFF010000002">
    <property type="protein sequence ID" value="KAK8896622.1"/>
    <property type="molecule type" value="Genomic_DNA"/>
</dbReference>
<evidence type="ECO:0000313" key="2">
    <source>
        <dbReference type="Proteomes" id="UP001470230"/>
    </source>
</evidence>
<dbReference type="Gene3D" id="3.40.50.12480">
    <property type="match status" value="2"/>
</dbReference>
<dbReference type="InterPro" id="IPR053139">
    <property type="entry name" value="Surface_bspA-like"/>
</dbReference>
<protein>
    <submittedName>
        <fullName evidence="1">Uncharacterized protein</fullName>
    </submittedName>
</protein>
<proteinExistence type="predicted"/>
<dbReference type="Pfam" id="PF13306">
    <property type="entry name" value="LRR_5"/>
    <property type="match status" value="2"/>
</dbReference>
<organism evidence="1 2">
    <name type="scientific">Tritrichomonas musculus</name>
    <dbReference type="NCBI Taxonomy" id="1915356"/>
    <lineage>
        <taxon>Eukaryota</taxon>
        <taxon>Metamonada</taxon>
        <taxon>Parabasalia</taxon>
        <taxon>Tritrichomonadida</taxon>
        <taxon>Tritrichomonadidae</taxon>
        <taxon>Tritrichomonas</taxon>
    </lineage>
</organism>
<keyword evidence="2" id="KW-1185">Reference proteome</keyword>
<dbReference type="Proteomes" id="UP001470230">
    <property type="component" value="Unassembled WGS sequence"/>
</dbReference>
<dbReference type="PANTHER" id="PTHR45661">
    <property type="entry name" value="SURFACE ANTIGEN"/>
    <property type="match status" value="1"/>
</dbReference>
<dbReference type="SUPFAM" id="SSF48403">
    <property type="entry name" value="Ankyrin repeat"/>
    <property type="match status" value="1"/>
</dbReference>
<dbReference type="InterPro" id="IPR032675">
    <property type="entry name" value="LRR_dom_sf"/>
</dbReference>
<dbReference type="SUPFAM" id="SSF52058">
    <property type="entry name" value="L domain-like"/>
    <property type="match status" value="2"/>
</dbReference>
<name>A0ABR2L0B4_9EUKA</name>